<keyword evidence="3" id="KW-1185">Reference proteome</keyword>
<evidence type="ECO:0000313" key="3">
    <source>
        <dbReference type="Proteomes" id="UP001175261"/>
    </source>
</evidence>
<dbReference type="AlphaFoldDB" id="A0AA39GPD8"/>
<feature type="region of interest" description="Disordered" evidence="1">
    <location>
        <begin position="231"/>
        <end position="320"/>
    </location>
</feature>
<organism evidence="2 3">
    <name type="scientific">Sarocladium strictum</name>
    <name type="common">Black bundle disease fungus</name>
    <name type="synonym">Acremonium strictum</name>
    <dbReference type="NCBI Taxonomy" id="5046"/>
    <lineage>
        <taxon>Eukaryota</taxon>
        <taxon>Fungi</taxon>
        <taxon>Dikarya</taxon>
        <taxon>Ascomycota</taxon>
        <taxon>Pezizomycotina</taxon>
        <taxon>Sordariomycetes</taxon>
        <taxon>Hypocreomycetidae</taxon>
        <taxon>Hypocreales</taxon>
        <taxon>Sarocladiaceae</taxon>
        <taxon>Sarocladium</taxon>
    </lineage>
</organism>
<evidence type="ECO:0000313" key="2">
    <source>
        <dbReference type="EMBL" id="KAK0390951.1"/>
    </source>
</evidence>
<accession>A0AA39GPD8</accession>
<proteinExistence type="predicted"/>
<gene>
    <name evidence="2" type="ORF">NLU13_0454</name>
</gene>
<feature type="compositionally biased region" description="Basic and acidic residues" evidence="1">
    <location>
        <begin position="270"/>
        <end position="282"/>
    </location>
</feature>
<comment type="caution">
    <text evidence="2">The sequence shown here is derived from an EMBL/GenBank/DDBJ whole genome shotgun (WGS) entry which is preliminary data.</text>
</comment>
<reference evidence="2" key="1">
    <citation type="submission" date="2022-10" db="EMBL/GenBank/DDBJ databases">
        <title>Determination and structural analysis of whole genome sequence of Sarocladium strictum F4-1.</title>
        <authorList>
            <person name="Hu L."/>
            <person name="Jiang Y."/>
        </authorList>
    </citation>
    <scope>NUCLEOTIDE SEQUENCE</scope>
    <source>
        <strain evidence="2">F4-1</strain>
    </source>
</reference>
<name>A0AA39GPD8_SARSR</name>
<protein>
    <submittedName>
        <fullName evidence="2">Uncharacterized protein</fullName>
    </submittedName>
</protein>
<dbReference type="Proteomes" id="UP001175261">
    <property type="component" value="Unassembled WGS sequence"/>
</dbReference>
<dbReference type="EMBL" id="JAPDFR010000001">
    <property type="protein sequence ID" value="KAK0390951.1"/>
    <property type="molecule type" value="Genomic_DNA"/>
</dbReference>
<sequence>MGDRGDSLVPTDSVLRNKYWTKRTIELARTLGVHAAHPFDQGSGDTFDEERVGAYRAAHVEVKLATHATHAILQAFQIPYEKKNICRETLDKLRLCRYQDGSAPIVEIYFSRKNCIPCGTFIQRLQISTGVSFRLIWRHRLVRMQFKNEMDPVGPQLPEGPIIVDDSDDDNPVWLGEAIDIDAPSKSGCSTPLIQEMIEIEDDTDDVAGDVQVVEAVERLQIIDSTTAQPTDLRPRTVRPSSRYCQDSCGRVGSWSSKPRHTPPWGINKDPSKSTPWEERRSSTTKRAGKNRLPPGSLPDARTADPTKTAGIIYSDNGCA</sequence>
<evidence type="ECO:0000256" key="1">
    <source>
        <dbReference type="SAM" id="MobiDB-lite"/>
    </source>
</evidence>